<dbReference type="Proteomes" id="UP000176850">
    <property type="component" value="Unassembled WGS sequence"/>
</dbReference>
<keyword evidence="1" id="KW-0812">Transmembrane</keyword>
<comment type="caution">
    <text evidence="2">The sequence shown here is derived from an EMBL/GenBank/DDBJ whole genome shotgun (WGS) entry which is preliminary data.</text>
</comment>
<keyword evidence="1" id="KW-1133">Transmembrane helix</keyword>
<protein>
    <submittedName>
        <fullName evidence="2">Uncharacterized protein</fullName>
    </submittedName>
</protein>
<evidence type="ECO:0000313" key="3">
    <source>
        <dbReference type="Proteomes" id="UP000176850"/>
    </source>
</evidence>
<feature type="transmembrane region" description="Helical" evidence="1">
    <location>
        <begin position="68"/>
        <end position="92"/>
    </location>
</feature>
<reference evidence="2 3" key="1">
    <citation type="journal article" date="2016" name="Nat. Commun.">
        <title>Thousands of microbial genomes shed light on interconnected biogeochemical processes in an aquifer system.</title>
        <authorList>
            <person name="Anantharaman K."/>
            <person name="Brown C.T."/>
            <person name="Hug L.A."/>
            <person name="Sharon I."/>
            <person name="Castelle C.J."/>
            <person name="Probst A.J."/>
            <person name="Thomas B.C."/>
            <person name="Singh A."/>
            <person name="Wilkins M.J."/>
            <person name="Karaoz U."/>
            <person name="Brodie E.L."/>
            <person name="Williams K.H."/>
            <person name="Hubbard S.S."/>
            <person name="Banfield J.F."/>
        </authorList>
    </citation>
    <scope>NUCLEOTIDE SEQUENCE [LARGE SCALE GENOMIC DNA]</scope>
</reference>
<gene>
    <name evidence="2" type="ORF">A2799_02505</name>
</gene>
<organism evidence="2 3">
    <name type="scientific">Candidatus Roizmanbacteria bacterium RIFCSPHIGHO2_01_FULL_39_24</name>
    <dbReference type="NCBI Taxonomy" id="1802032"/>
    <lineage>
        <taxon>Bacteria</taxon>
        <taxon>Candidatus Roizmaniibacteriota</taxon>
    </lineage>
</organism>
<name>A0A1F7GL22_9BACT</name>
<dbReference type="EMBL" id="MFZH01000012">
    <property type="protein sequence ID" value="OGK19366.1"/>
    <property type="molecule type" value="Genomic_DNA"/>
</dbReference>
<feature type="transmembrane region" description="Helical" evidence="1">
    <location>
        <begin position="28"/>
        <end position="47"/>
    </location>
</feature>
<keyword evidence="1" id="KW-0472">Membrane</keyword>
<evidence type="ECO:0000256" key="1">
    <source>
        <dbReference type="SAM" id="Phobius"/>
    </source>
</evidence>
<evidence type="ECO:0000313" key="2">
    <source>
        <dbReference type="EMBL" id="OGK19366.1"/>
    </source>
</evidence>
<proteinExistence type="predicted"/>
<sequence>MRPLFALEIDSSIYAPANVPSIGSLMNVFIPLVMTTASIIFLFMLLFGGFKILTAGGSAENFKKAQQLITWAVVGFGLIVLSFLIVKVIGYITNVPILL</sequence>
<accession>A0A1F7GL22</accession>
<dbReference type="AlphaFoldDB" id="A0A1F7GL22"/>